<dbReference type="Pfam" id="PF12697">
    <property type="entry name" value="Abhydrolase_6"/>
    <property type="match status" value="1"/>
</dbReference>
<comment type="caution">
    <text evidence="2">The sequence shown here is derived from an EMBL/GenBank/DDBJ whole genome shotgun (WGS) entry which is preliminary data.</text>
</comment>
<evidence type="ECO:0000259" key="1">
    <source>
        <dbReference type="Pfam" id="PF12697"/>
    </source>
</evidence>
<feature type="domain" description="AB hydrolase-1" evidence="1">
    <location>
        <begin position="30"/>
        <end position="280"/>
    </location>
</feature>
<protein>
    <submittedName>
        <fullName evidence="2">Alpha/beta fold hydrolase</fullName>
    </submittedName>
</protein>
<dbReference type="EMBL" id="JBHTIL010000001">
    <property type="protein sequence ID" value="MFD0925323.1"/>
    <property type="molecule type" value="Genomic_DNA"/>
</dbReference>
<dbReference type="PANTHER" id="PTHR43798">
    <property type="entry name" value="MONOACYLGLYCEROL LIPASE"/>
    <property type="match status" value="1"/>
</dbReference>
<gene>
    <name evidence="2" type="ORF">ACFQ04_06185</name>
</gene>
<dbReference type="InterPro" id="IPR029058">
    <property type="entry name" value="AB_hydrolase_fold"/>
</dbReference>
<dbReference type="Proteomes" id="UP001597068">
    <property type="component" value="Unassembled WGS sequence"/>
</dbReference>
<dbReference type="SUPFAM" id="SSF53474">
    <property type="entry name" value="alpha/beta-Hydrolases"/>
    <property type="match status" value="1"/>
</dbReference>
<keyword evidence="3" id="KW-1185">Reference proteome</keyword>
<accession>A0ABW3G5H5</accession>
<dbReference type="Gene3D" id="3.40.50.1820">
    <property type="entry name" value="alpha/beta hydrolase"/>
    <property type="match status" value="1"/>
</dbReference>
<reference evidence="3" key="1">
    <citation type="journal article" date="2019" name="Int. J. Syst. Evol. Microbiol.">
        <title>The Global Catalogue of Microorganisms (GCM) 10K type strain sequencing project: providing services to taxonomists for standard genome sequencing and annotation.</title>
        <authorList>
            <consortium name="The Broad Institute Genomics Platform"/>
            <consortium name="The Broad Institute Genome Sequencing Center for Infectious Disease"/>
            <person name="Wu L."/>
            <person name="Ma J."/>
        </authorList>
    </citation>
    <scope>NUCLEOTIDE SEQUENCE [LARGE SCALE GENOMIC DNA]</scope>
    <source>
        <strain evidence="3">CCUG 50873</strain>
    </source>
</reference>
<dbReference type="InterPro" id="IPR000073">
    <property type="entry name" value="AB_hydrolase_1"/>
</dbReference>
<dbReference type="RefSeq" id="WP_253646717.1">
    <property type="nucleotide sequence ID" value="NZ_BAAAMO010000002.1"/>
</dbReference>
<dbReference type="GO" id="GO:0016787">
    <property type="term" value="F:hydrolase activity"/>
    <property type="evidence" value="ECO:0007669"/>
    <property type="project" value="UniProtKB-KW"/>
</dbReference>
<dbReference type="InterPro" id="IPR050266">
    <property type="entry name" value="AB_hydrolase_sf"/>
</dbReference>
<dbReference type="PANTHER" id="PTHR43798:SF33">
    <property type="entry name" value="HYDROLASE, PUTATIVE (AFU_ORTHOLOGUE AFUA_2G14860)-RELATED"/>
    <property type="match status" value="1"/>
</dbReference>
<evidence type="ECO:0000313" key="2">
    <source>
        <dbReference type="EMBL" id="MFD0925323.1"/>
    </source>
</evidence>
<organism evidence="2 3">
    <name type="scientific">Williamsia deligens</name>
    <dbReference type="NCBI Taxonomy" id="321325"/>
    <lineage>
        <taxon>Bacteria</taxon>
        <taxon>Bacillati</taxon>
        <taxon>Actinomycetota</taxon>
        <taxon>Actinomycetes</taxon>
        <taxon>Mycobacteriales</taxon>
        <taxon>Nocardiaceae</taxon>
        <taxon>Williamsia</taxon>
    </lineage>
</organism>
<evidence type="ECO:0000313" key="3">
    <source>
        <dbReference type="Proteomes" id="UP001597068"/>
    </source>
</evidence>
<name>A0ABW3G5H5_9NOCA</name>
<keyword evidence="2" id="KW-0378">Hydrolase</keyword>
<sequence length="303" mass="32811">MTDTRRPGAVVEIDGQPTHVVVEGAGPPVLLLAALGSNWFDLDALAADLASDFTVIRYDRPGYGLSASLPRDTWPTLDGEVRRIAAVLDHLDVREPVALAAHSMSSLYAEAFAVLHPDRTRAVMMIDGTFTLFSVRAVPTAIRVANCHRAADIADRVGLPARFGPAAHASILPTPPGGYDEDQRRWIRDVFRRSDMLRATLVENAAFPAIDDDLRTVRGARGKPAVPATVLAALGDGGGWRSAWRSRQRRYAQMLGATYEEISPAGHLVVITHPARVADALRRLVRRADGVWLRSGGSPDPLP</sequence>
<proteinExistence type="predicted"/>